<dbReference type="GO" id="GO:0005634">
    <property type="term" value="C:nucleus"/>
    <property type="evidence" value="ECO:0007669"/>
    <property type="project" value="TreeGrafter"/>
</dbReference>
<dbReference type="GO" id="GO:0005737">
    <property type="term" value="C:cytoplasm"/>
    <property type="evidence" value="ECO:0007669"/>
    <property type="project" value="TreeGrafter"/>
</dbReference>
<reference evidence="1" key="1">
    <citation type="submission" date="2016-06" db="UniProtKB">
        <authorList>
            <consortium name="WormBaseParasite"/>
        </authorList>
    </citation>
    <scope>IDENTIFICATION</scope>
</reference>
<dbReference type="InterPro" id="IPR029063">
    <property type="entry name" value="SAM-dependent_MTases_sf"/>
</dbReference>
<proteinExistence type="predicted"/>
<dbReference type="AlphaFoldDB" id="A0A183SCH3"/>
<dbReference type="PANTHER" id="PTHR32379">
    <property type="entry name" value="GUANIDINOACETATE N-METHYLTRANSFERASE"/>
    <property type="match status" value="1"/>
</dbReference>
<dbReference type="PANTHER" id="PTHR32379:SF1">
    <property type="entry name" value="GUANIDINOACETATE N-METHYLTRANSFERASE"/>
    <property type="match status" value="1"/>
</dbReference>
<organism evidence="1">
    <name type="scientific">Schistocephalus solidus</name>
    <name type="common">Tapeworm</name>
    <dbReference type="NCBI Taxonomy" id="70667"/>
    <lineage>
        <taxon>Eukaryota</taxon>
        <taxon>Metazoa</taxon>
        <taxon>Spiralia</taxon>
        <taxon>Lophotrochozoa</taxon>
        <taxon>Platyhelminthes</taxon>
        <taxon>Cestoda</taxon>
        <taxon>Eucestoda</taxon>
        <taxon>Diphyllobothriidea</taxon>
        <taxon>Diphyllobothriidae</taxon>
        <taxon>Schistocephalus</taxon>
    </lineage>
</organism>
<sequence>LARDAAAAQKEVPTESPLNATYLASRLEYSPAGDRLVDSSTQLAVMMSWEKPLMAQHADWICHAVQSTSMSSQPLNRPDRLRTLNVGFGLGIVDEEIMKRAPDSHVIIEAHPQVSTHPTAVPPSIPTISPV</sequence>
<protein>
    <submittedName>
        <fullName evidence="1">PKS_DH domain-containing protein</fullName>
    </submittedName>
</protein>
<dbReference type="WBParaSite" id="SSLN_0000198901-mRNA-1">
    <property type="protein sequence ID" value="SSLN_0000198901-mRNA-1"/>
    <property type="gene ID" value="SSLN_0000198901"/>
</dbReference>
<accession>A0A183SCH3</accession>
<dbReference type="Gene3D" id="3.40.50.150">
    <property type="entry name" value="Vaccinia Virus protein VP39"/>
    <property type="match status" value="1"/>
</dbReference>
<dbReference type="GO" id="GO:0008757">
    <property type="term" value="F:S-adenosylmethionine-dependent methyltransferase activity"/>
    <property type="evidence" value="ECO:0007669"/>
    <property type="project" value="TreeGrafter"/>
</dbReference>
<name>A0A183SCH3_SCHSO</name>
<dbReference type="InterPro" id="IPR051038">
    <property type="entry name" value="RMT2/GAMT_Mtase"/>
</dbReference>
<evidence type="ECO:0000313" key="1">
    <source>
        <dbReference type="WBParaSite" id="SSLN_0000198901-mRNA-1"/>
    </source>
</evidence>